<accession>A0A2P2MVD1</accession>
<dbReference type="EMBL" id="GGEC01053701">
    <property type="protein sequence ID" value="MBX34185.1"/>
    <property type="molecule type" value="Transcribed_RNA"/>
</dbReference>
<organism evidence="5">
    <name type="scientific">Rhizophora mucronata</name>
    <name type="common">Asiatic mangrove</name>
    <dbReference type="NCBI Taxonomy" id="61149"/>
    <lineage>
        <taxon>Eukaryota</taxon>
        <taxon>Viridiplantae</taxon>
        <taxon>Streptophyta</taxon>
        <taxon>Embryophyta</taxon>
        <taxon>Tracheophyta</taxon>
        <taxon>Spermatophyta</taxon>
        <taxon>Magnoliopsida</taxon>
        <taxon>eudicotyledons</taxon>
        <taxon>Gunneridae</taxon>
        <taxon>Pentapetalae</taxon>
        <taxon>rosids</taxon>
        <taxon>fabids</taxon>
        <taxon>Malpighiales</taxon>
        <taxon>Rhizophoraceae</taxon>
        <taxon>Rhizophora</taxon>
    </lineage>
</organism>
<dbReference type="AlphaFoldDB" id="A0A2P2MVD1"/>
<dbReference type="PANTHER" id="PTHR45670:SF1">
    <property type="entry name" value="E3 UBIQUITIN-PROTEIN LIGASE HECTD1"/>
    <property type="match status" value="1"/>
</dbReference>
<evidence type="ECO:0000313" key="5">
    <source>
        <dbReference type="EMBL" id="MBX34185.1"/>
    </source>
</evidence>
<dbReference type="GO" id="GO:0043161">
    <property type="term" value="P:proteasome-mediated ubiquitin-dependent protein catabolic process"/>
    <property type="evidence" value="ECO:0007669"/>
    <property type="project" value="TreeGrafter"/>
</dbReference>
<name>A0A2P2MVD1_RHIMU</name>
<dbReference type="InterPro" id="IPR035983">
    <property type="entry name" value="Hect_E3_ubiquitin_ligase"/>
</dbReference>
<keyword evidence="2 3" id="KW-0833">Ubl conjugation pathway</keyword>
<dbReference type="InterPro" id="IPR045322">
    <property type="entry name" value="HECTD1/TRIP12-like"/>
</dbReference>
<evidence type="ECO:0000259" key="4">
    <source>
        <dbReference type="PROSITE" id="PS50237"/>
    </source>
</evidence>
<feature type="domain" description="HECT" evidence="4">
    <location>
        <begin position="1"/>
        <end position="45"/>
    </location>
</feature>
<dbReference type="GO" id="GO:0000209">
    <property type="term" value="P:protein polyubiquitination"/>
    <property type="evidence" value="ECO:0007669"/>
    <property type="project" value="TreeGrafter"/>
</dbReference>
<keyword evidence="1" id="KW-0808">Transferase</keyword>
<dbReference type="SUPFAM" id="SSF56204">
    <property type="entry name" value="Hect, E3 ligase catalytic domain"/>
    <property type="match status" value="1"/>
</dbReference>
<dbReference type="Pfam" id="PF00632">
    <property type="entry name" value="HECT"/>
    <property type="match status" value="1"/>
</dbReference>
<evidence type="ECO:0000256" key="2">
    <source>
        <dbReference type="ARBA" id="ARBA00022786"/>
    </source>
</evidence>
<dbReference type="InterPro" id="IPR000569">
    <property type="entry name" value="HECT_dom"/>
</dbReference>
<dbReference type="GO" id="GO:0061630">
    <property type="term" value="F:ubiquitin protein ligase activity"/>
    <property type="evidence" value="ECO:0007669"/>
    <property type="project" value="InterPro"/>
</dbReference>
<dbReference type="EMBL" id="GGEC01053705">
    <property type="protein sequence ID" value="MBX34189.1"/>
    <property type="molecule type" value="Transcribed_RNA"/>
</dbReference>
<comment type="caution">
    <text evidence="3">Lacks conserved residue(s) required for the propagation of feature annotation.</text>
</comment>
<reference evidence="5" key="1">
    <citation type="submission" date="2018-02" db="EMBL/GenBank/DDBJ databases">
        <title>Rhizophora mucronata_Transcriptome.</title>
        <authorList>
            <person name="Meera S.P."/>
            <person name="Sreeshan A."/>
            <person name="Augustine A."/>
        </authorList>
    </citation>
    <scope>NUCLEOTIDE SEQUENCE</scope>
    <source>
        <tissue evidence="5">Leaf</tissue>
    </source>
</reference>
<sequence>MAKALQDGRILDLPLSVAFYKLLLGQELDLYDIVSFDSEFGKTLQEFHALVCRKRHLESVGNVFDVNHELHFRNAPIEDLCLDFTLPGYPEYILKPGDEIVWMFARPL</sequence>
<dbReference type="PANTHER" id="PTHR45670">
    <property type="entry name" value="E3 UBIQUITIN-PROTEIN LIGASE TRIP12"/>
    <property type="match status" value="1"/>
</dbReference>
<dbReference type="Gene3D" id="3.90.1750.10">
    <property type="entry name" value="Hect, E3 ligase catalytic domains"/>
    <property type="match status" value="1"/>
</dbReference>
<evidence type="ECO:0000256" key="3">
    <source>
        <dbReference type="PROSITE-ProRule" id="PRU00104"/>
    </source>
</evidence>
<protein>
    <submittedName>
        <fullName evidence="5">E3 ubiquitin-protein ligase UPL3-like</fullName>
    </submittedName>
</protein>
<proteinExistence type="predicted"/>
<dbReference type="PROSITE" id="PS50237">
    <property type="entry name" value="HECT"/>
    <property type="match status" value="1"/>
</dbReference>
<evidence type="ECO:0000256" key="1">
    <source>
        <dbReference type="ARBA" id="ARBA00022679"/>
    </source>
</evidence>